<keyword evidence="8" id="KW-0472">Membrane</keyword>
<keyword evidence="5 8" id="KW-0067">ATP-binding</keyword>
<keyword evidence="8" id="KW-0997">Cell inner membrane</keyword>
<keyword evidence="3" id="KW-0677">Repeat</keyword>
<dbReference type="InterPro" id="IPR005892">
    <property type="entry name" value="Gly-betaine_transp_ATP-bd"/>
</dbReference>
<evidence type="ECO:0000256" key="1">
    <source>
        <dbReference type="ARBA" id="ARBA00005417"/>
    </source>
</evidence>
<dbReference type="Pfam" id="PF00005">
    <property type="entry name" value="ABC_tran"/>
    <property type="match status" value="1"/>
</dbReference>
<keyword evidence="12" id="KW-1185">Reference proteome</keyword>
<dbReference type="InterPro" id="IPR027417">
    <property type="entry name" value="P-loop_NTPase"/>
</dbReference>
<dbReference type="SUPFAM" id="SSF54631">
    <property type="entry name" value="CBS-domain pair"/>
    <property type="match status" value="1"/>
</dbReference>
<dbReference type="GO" id="GO:0015418">
    <property type="term" value="F:ABC-type quaternary ammonium compound transporting activity"/>
    <property type="evidence" value="ECO:0007669"/>
    <property type="project" value="UniProtKB-EC"/>
</dbReference>
<evidence type="ECO:0000256" key="8">
    <source>
        <dbReference type="RuleBase" id="RU369116"/>
    </source>
</evidence>
<evidence type="ECO:0000256" key="5">
    <source>
        <dbReference type="ARBA" id="ARBA00022840"/>
    </source>
</evidence>
<dbReference type="Pfam" id="PF00571">
    <property type="entry name" value="CBS"/>
    <property type="match status" value="1"/>
</dbReference>
<keyword evidence="2 8" id="KW-0813">Transport</keyword>
<dbReference type="GO" id="GO:0005886">
    <property type="term" value="C:plasma membrane"/>
    <property type="evidence" value="ECO:0007669"/>
    <property type="project" value="UniProtKB-SubCell"/>
</dbReference>
<evidence type="ECO:0000259" key="9">
    <source>
        <dbReference type="PROSITE" id="PS50893"/>
    </source>
</evidence>
<dbReference type="Gene3D" id="3.40.50.300">
    <property type="entry name" value="P-loop containing nucleotide triphosphate hydrolases"/>
    <property type="match status" value="1"/>
</dbReference>
<dbReference type="SUPFAM" id="SSF52540">
    <property type="entry name" value="P-loop containing nucleoside triphosphate hydrolases"/>
    <property type="match status" value="1"/>
</dbReference>
<evidence type="ECO:0000259" key="10">
    <source>
        <dbReference type="PROSITE" id="PS51371"/>
    </source>
</evidence>
<dbReference type="InterPro" id="IPR046342">
    <property type="entry name" value="CBS_dom_sf"/>
</dbReference>
<dbReference type="EMBL" id="JACHHK010000003">
    <property type="protein sequence ID" value="MBB5183127.1"/>
    <property type="molecule type" value="Genomic_DNA"/>
</dbReference>
<reference evidence="11 12" key="1">
    <citation type="submission" date="2020-08" db="EMBL/GenBank/DDBJ databases">
        <title>Genomic Encyclopedia of Type Strains, Phase IV (KMG-IV): sequencing the most valuable type-strain genomes for metagenomic binning, comparative biology and taxonomic classification.</title>
        <authorList>
            <person name="Goeker M."/>
        </authorList>
    </citation>
    <scope>NUCLEOTIDE SEQUENCE [LARGE SCALE GENOMIC DNA]</scope>
    <source>
        <strain evidence="11 12">DSM 25799</strain>
    </source>
</reference>
<dbReference type="PROSITE" id="PS50893">
    <property type="entry name" value="ABC_TRANSPORTER_2"/>
    <property type="match status" value="1"/>
</dbReference>
<dbReference type="InterPro" id="IPR000644">
    <property type="entry name" value="CBS_dom"/>
</dbReference>
<dbReference type="EC" id="7.6.2.9" evidence="8"/>
<keyword evidence="8" id="KW-1003">Cell membrane</keyword>
<keyword evidence="6 7" id="KW-0129">CBS domain</keyword>
<dbReference type="PANTHER" id="PTHR43117">
    <property type="entry name" value="OSMOPROTECTANT IMPORT ATP-BINDING PROTEIN OSMV"/>
    <property type="match status" value="1"/>
</dbReference>
<evidence type="ECO:0000256" key="7">
    <source>
        <dbReference type="PROSITE-ProRule" id="PRU00703"/>
    </source>
</evidence>
<dbReference type="InterPro" id="IPR003593">
    <property type="entry name" value="AAA+_ATPase"/>
</dbReference>
<comment type="subcellular location">
    <subcellularLocation>
        <location evidence="8">Cell inner membrane</location>
        <topology evidence="8">Peripheral membrane protein</topology>
    </subcellularLocation>
</comment>
<evidence type="ECO:0000313" key="11">
    <source>
        <dbReference type="EMBL" id="MBB5183127.1"/>
    </source>
</evidence>
<dbReference type="PROSITE" id="PS00211">
    <property type="entry name" value="ABC_TRANSPORTER_1"/>
    <property type="match status" value="1"/>
</dbReference>
<proteinExistence type="inferred from homology"/>
<comment type="catalytic activity">
    <reaction evidence="8">
        <text>a quaternary ammonium(out) + ATP + H2O = a quaternary ammonium(in) + ADP + phosphate + H(+)</text>
        <dbReference type="Rhea" id="RHEA:11036"/>
        <dbReference type="ChEBI" id="CHEBI:15377"/>
        <dbReference type="ChEBI" id="CHEBI:15378"/>
        <dbReference type="ChEBI" id="CHEBI:30616"/>
        <dbReference type="ChEBI" id="CHEBI:35267"/>
        <dbReference type="ChEBI" id="CHEBI:43474"/>
        <dbReference type="ChEBI" id="CHEBI:456216"/>
    </reaction>
</comment>
<feature type="domain" description="CBS" evidence="10">
    <location>
        <begin position="251"/>
        <end position="310"/>
    </location>
</feature>
<dbReference type="GO" id="GO:0005524">
    <property type="term" value="F:ATP binding"/>
    <property type="evidence" value="ECO:0007669"/>
    <property type="project" value="UniProtKB-UniRule"/>
</dbReference>
<dbReference type="Proteomes" id="UP000539953">
    <property type="component" value="Unassembled WGS sequence"/>
</dbReference>
<dbReference type="GO" id="GO:0031460">
    <property type="term" value="P:glycine betaine transport"/>
    <property type="evidence" value="ECO:0007669"/>
    <property type="project" value="InterPro"/>
</dbReference>
<dbReference type="NCBIfam" id="TIGR01186">
    <property type="entry name" value="proV"/>
    <property type="match status" value="1"/>
</dbReference>
<dbReference type="Gene3D" id="3.10.580.10">
    <property type="entry name" value="CBS-domain"/>
    <property type="match status" value="1"/>
</dbReference>
<dbReference type="AlphaFoldDB" id="A0A7W8FXN1"/>
<dbReference type="RefSeq" id="WP_183328415.1">
    <property type="nucleotide sequence ID" value="NZ_JACHHK010000003.1"/>
</dbReference>
<evidence type="ECO:0000256" key="3">
    <source>
        <dbReference type="ARBA" id="ARBA00022737"/>
    </source>
</evidence>
<feature type="domain" description="ABC transporter" evidence="9">
    <location>
        <begin position="2"/>
        <end position="234"/>
    </location>
</feature>
<dbReference type="SMART" id="SM00116">
    <property type="entry name" value="CBS"/>
    <property type="match status" value="2"/>
</dbReference>
<organism evidence="11 12">
    <name type="scientific">Catenisphaera adipataccumulans</name>
    <dbReference type="NCBI Taxonomy" id="700500"/>
    <lineage>
        <taxon>Bacteria</taxon>
        <taxon>Bacillati</taxon>
        <taxon>Bacillota</taxon>
        <taxon>Erysipelotrichia</taxon>
        <taxon>Erysipelotrichales</taxon>
        <taxon>Erysipelotrichaceae</taxon>
        <taxon>Catenisphaera</taxon>
    </lineage>
</organism>
<dbReference type="PROSITE" id="PS51371">
    <property type="entry name" value="CBS"/>
    <property type="match status" value="1"/>
</dbReference>
<comment type="similarity">
    <text evidence="1 8">Belongs to the ABC transporter superfamily.</text>
</comment>
<protein>
    <recommendedName>
        <fullName evidence="8">Quaternary amine transport ATP-binding protein</fullName>
        <ecNumber evidence="8">7.6.2.9</ecNumber>
    </recommendedName>
</protein>
<dbReference type="SMART" id="SM00382">
    <property type="entry name" value="AAA"/>
    <property type="match status" value="1"/>
</dbReference>
<evidence type="ECO:0000256" key="2">
    <source>
        <dbReference type="ARBA" id="ARBA00022448"/>
    </source>
</evidence>
<name>A0A7W8FXN1_9FIRM</name>
<dbReference type="FunFam" id="3.40.50.300:FF:000425">
    <property type="entry name" value="Probable ABC transporter, ATP-binding subunit"/>
    <property type="match status" value="1"/>
</dbReference>
<gene>
    <name evidence="11" type="ORF">HNQ47_001147</name>
</gene>
<dbReference type="InterPro" id="IPR017871">
    <property type="entry name" value="ABC_transporter-like_CS"/>
</dbReference>
<dbReference type="PANTHER" id="PTHR43117:SF3">
    <property type="entry name" value="CHOLINE TRANSPORT ATP-BINDING PROTEIN OPUBA"/>
    <property type="match status" value="1"/>
</dbReference>
<comment type="subunit">
    <text evidence="8">The complex is probably composed of two ATP-binding proteins, two transmembrane proteins and a solute-binding protein.</text>
</comment>
<evidence type="ECO:0000256" key="4">
    <source>
        <dbReference type="ARBA" id="ARBA00022741"/>
    </source>
</evidence>
<dbReference type="GO" id="GO:0016887">
    <property type="term" value="F:ATP hydrolysis activity"/>
    <property type="evidence" value="ECO:0007669"/>
    <property type="project" value="UniProtKB-UniRule"/>
</dbReference>
<dbReference type="InterPro" id="IPR003439">
    <property type="entry name" value="ABC_transporter-like_ATP-bd"/>
</dbReference>
<comment type="caution">
    <text evidence="11">The sequence shown here is derived from an EMBL/GenBank/DDBJ whole genome shotgun (WGS) entry which is preliminary data.</text>
</comment>
<evidence type="ECO:0000256" key="6">
    <source>
        <dbReference type="ARBA" id="ARBA00023122"/>
    </source>
</evidence>
<dbReference type="GO" id="GO:0006865">
    <property type="term" value="P:amino acid transport"/>
    <property type="evidence" value="ECO:0007669"/>
    <property type="project" value="UniProtKB-UniRule"/>
</dbReference>
<evidence type="ECO:0000313" key="12">
    <source>
        <dbReference type="Proteomes" id="UP000539953"/>
    </source>
</evidence>
<accession>A0A7W8FXN1</accession>
<sequence>MIEFKHVVKSYGDKVILHDLNFTIEDGQFVCLIGKSGCGKTTTLKSINQLIPIDSGKILIDGNDVSQANKAELRRHIGYVIQQIGLFPNMTVAENIQVVPRLLKYDDQQCQEITDRMLGLVHMESYADAYPSELSGGQQQRIGVLRALAANPPIVLMDEPFGALDPLTRDDLQDEIKNIQQQLNKTIVFVTHDMNEALKLADVIIFMDQGQIVQMGTPEEFLRNPANDLVREFLGKHIVDQTTPTKVEDFMRTNPITVKRTRGIHECAELMARRSIDSLIVVDNQKHYIGTVTVADIMHYGRTVQTIEPLIQNTARTVQIGEDAKDSFEYLLSTNADYVIVLHPDQTIAGIITKTSVAQSVAKNLWGEEE</sequence>
<keyword evidence="4 8" id="KW-0547">Nucleotide-binding</keyword>